<dbReference type="Proteomes" id="UP000277007">
    <property type="component" value="Unassembled WGS sequence"/>
</dbReference>
<evidence type="ECO:0000256" key="2">
    <source>
        <dbReference type="SAM" id="SignalP"/>
    </source>
</evidence>
<dbReference type="AlphaFoldDB" id="A0A3S0I1A7"/>
<evidence type="ECO:0000313" key="3">
    <source>
        <dbReference type="EMBL" id="RTR21002.1"/>
    </source>
</evidence>
<reference evidence="3 4" key="1">
    <citation type="submission" date="2018-12" db="EMBL/GenBank/DDBJ databases">
        <authorList>
            <person name="Yang Y."/>
        </authorList>
    </citation>
    <scope>NUCLEOTIDE SEQUENCE [LARGE SCALE GENOMIC DNA]</scope>
    <source>
        <strain evidence="3 4">L-25-5w-1</strain>
    </source>
</reference>
<feature type="compositionally biased region" description="Basic and acidic residues" evidence="1">
    <location>
        <begin position="105"/>
        <end position="134"/>
    </location>
</feature>
<evidence type="ECO:0008006" key="5">
    <source>
        <dbReference type="Google" id="ProtNLM"/>
    </source>
</evidence>
<gene>
    <name evidence="3" type="ORF">EJ903_09650</name>
</gene>
<evidence type="ECO:0000256" key="1">
    <source>
        <dbReference type="SAM" id="MobiDB-lite"/>
    </source>
</evidence>
<keyword evidence="4" id="KW-1185">Reference proteome</keyword>
<feature type="region of interest" description="Disordered" evidence="1">
    <location>
        <begin position="104"/>
        <end position="134"/>
    </location>
</feature>
<evidence type="ECO:0000313" key="4">
    <source>
        <dbReference type="Proteomes" id="UP000277007"/>
    </source>
</evidence>
<keyword evidence="2" id="KW-0732">Signal</keyword>
<dbReference type="RefSeq" id="WP_126614556.1">
    <property type="nucleotide sequence ID" value="NZ_JBHUCY010000029.1"/>
</dbReference>
<dbReference type="EMBL" id="RXMA01000007">
    <property type="protein sequence ID" value="RTR21002.1"/>
    <property type="molecule type" value="Genomic_DNA"/>
</dbReference>
<sequence length="134" mass="13903">MRSVRLFAAAVLLSAIAVPVLADDGHPKAPQPSAPRPIADVVSAGGGTVSGAVQAVGPSGFTVSDGRDSLIVAARGLSMDGLRVGAPITVAGRMHHGTFRPVQIIREDGTSVSRNDRHDGGRDRRRHDDGHNDD</sequence>
<comment type="caution">
    <text evidence="3">The sequence shown here is derived from an EMBL/GenBank/DDBJ whole genome shotgun (WGS) entry which is preliminary data.</text>
</comment>
<protein>
    <recommendedName>
        <fullName evidence="5">DUF5666 domain-containing protein</fullName>
    </recommendedName>
</protein>
<dbReference type="OrthoDB" id="7307195at2"/>
<name>A0A3S0I1A7_9PROT</name>
<feature type="signal peptide" evidence="2">
    <location>
        <begin position="1"/>
        <end position="22"/>
    </location>
</feature>
<feature type="chain" id="PRO_5018562532" description="DUF5666 domain-containing protein" evidence="2">
    <location>
        <begin position="23"/>
        <end position="134"/>
    </location>
</feature>
<proteinExistence type="predicted"/>
<accession>A0A3S0I1A7</accession>
<organism evidence="3 4">
    <name type="scientific">Azospirillum griseum</name>
    <dbReference type="NCBI Taxonomy" id="2496639"/>
    <lineage>
        <taxon>Bacteria</taxon>
        <taxon>Pseudomonadati</taxon>
        <taxon>Pseudomonadota</taxon>
        <taxon>Alphaproteobacteria</taxon>
        <taxon>Rhodospirillales</taxon>
        <taxon>Azospirillaceae</taxon>
        <taxon>Azospirillum</taxon>
    </lineage>
</organism>